<dbReference type="eggNOG" id="COG2198">
    <property type="taxonomic scope" value="Bacteria"/>
</dbReference>
<evidence type="ECO:0000256" key="3">
    <source>
        <dbReference type="ARBA" id="ARBA00021495"/>
    </source>
</evidence>
<keyword evidence="6 15" id="KW-0418">Kinase</keyword>
<keyword evidence="16" id="KW-1185">Reference proteome</keyword>
<keyword evidence="4 10" id="KW-0597">Phosphoprotein</keyword>
<evidence type="ECO:0000256" key="6">
    <source>
        <dbReference type="ARBA" id="ARBA00022777"/>
    </source>
</evidence>
<dbReference type="InterPro" id="IPR011006">
    <property type="entry name" value="CheY-like_superfamily"/>
</dbReference>
<dbReference type="Gene3D" id="1.20.120.160">
    <property type="entry name" value="HPT domain"/>
    <property type="match status" value="1"/>
</dbReference>
<dbReference type="EMBL" id="CP000747">
    <property type="protein sequence ID" value="ACG77108.1"/>
    <property type="molecule type" value="Genomic_DNA"/>
</dbReference>
<dbReference type="InterPro" id="IPR036890">
    <property type="entry name" value="HATPase_C_sf"/>
</dbReference>
<dbReference type="AlphaFoldDB" id="B4RFM7"/>
<dbReference type="SMART" id="SM00260">
    <property type="entry name" value="CheW"/>
    <property type="match status" value="1"/>
</dbReference>
<comment type="catalytic activity">
    <reaction evidence="1">
        <text>ATP + protein L-histidine = ADP + protein N-phospho-L-histidine.</text>
        <dbReference type="EC" id="2.7.13.3"/>
    </reaction>
</comment>
<organism evidence="15 16">
    <name type="scientific">Phenylobacterium zucineum (strain HLK1)</name>
    <dbReference type="NCBI Taxonomy" id="450851"/>
    <lineage>
        <taxon>Bacteria</taxon>
        <taxon>Pseudomonadati</taxon>
        <taxon>Pseudomonadota</taxon>
        <taxon>Alphaproteobacteria</taxon>
        <taxon>Caulobacterales</taxon>
        <taxon>Caulobacteraceae</taxon>
        <taxon>Phenylobacterium</taxon>
    </lineage>
</organism>
<dbReference type="InterPro" id="IPR003594">
    <property type="entry name" value="HATPase_dom"/>
</dbReference>
<dbReference type="KEGG" id="pzu:PHZ_c0694"/>
<dbReference type="PROSITE" id="PS50851">
    <property type="entry name" value="CHEW"/>
    <property type="match status" value="1"/>
</dbReference>
<keyword evidence="7" id="KW-0902">Two-component regulatory system</keyword>
<evidence type="ECO:0000256" key="4">
    <source>
        <dbReference type="ARBA" id="ARBA00022553"/>
    </source>
</evidence>
<dbReference type="Gene3D" id="3.30.565.10">
    <property type="entry name" value="Histidine kinase-like ATPase, C-terminal domain"/>
    <property type="match status" value="1"/>
</dbReference>
<protein>
    <recommendedName>
        <fullName evidence="3">Chemotaxis protein CheA</fullName>
        <ecNumber evidence="2">2.7.13.3</ecNumber>
    </recommendedName>
</protein>
<dbReference type="Proteomes" id="UP000001868">
    <property type="component" value="Chromosome"/>
</dbReference>
<dbReference type="SUPFAM" id="SSF55874">
    <property type="entry name" value="ATPase domain of HSP90 chaperone/DNA topoisomerase II/histidine kinase"/>
    <property type="match status" value="1"/>
</dbReference>
<feature type="region of interest" description="Disordered" evidence="11">
    <location>
        <begin position="98"/>
        <end position="127"/>
    </location>
</feature>
<comment type="function">
    <text evidence="8">Involved in the transmission of sensory signals from the chemoreceptors to the flagellar motors. CheA is autophosphorylated; it can transfer its phosphate group to either CheB or CheY.</text>
</comment>
<evidence type="ECO:0000256" key="10">
    <source>
        <dbReference type="PROSITE-ProRule" id="PRU00169"/>
    </source>
</evidence>
<dbReference type="PANTHER" id="PTHR43395">
    <property type="entry name" value="SENSOR HISTIDINE KINASE CHEA"/>
    <property type="match status" value="1"/>
</dbReference>
<dbReference type="SMART" id="SM00073">
    <property type="entry name" value="HPT"/>
    <property type="match status" value="1"/>
</dbReference>
<dbReference type="Pfam" id="PF00072">
    <property type="entry name" value="Response_reg"/>
    <property type="match status" value="1"/>
</dbReference>
<sequence length="714" mass="76398">MADIRAQLLAAFEVEHREHLEAIRRALTAPEQADLREVFRRAHSLKGAARAVDLPRIEELAHGLEDLIAGVGEGAGALDRPTLDAIHLLLDRIEAEAEAARTGVPPDGPDQAPSEGEPPAEAAASAVEGEAGLEYVRIDAQALRELAQAAHQLANDVRAEQSAPQQLRRLHRESRRLEQLWSELRLRLGEGRDGARARDFEHALKTLTRDLADLGQTQHRTSWSLQTDLGVLREQVDRIALTPAATVFGDLGRMVRELARAEGVEVDVRVEGLDVRAERRVLQALRDPVIHLLRNALSHGAEPAEARRRAGKPEALAVGLQISARGDRLQARVYDDGAGPDLARIEQAAIDRGLLPKRSPATPPPSPEEVLALAFEPGVSSAEAVDRLAGRGMGLSIVLQSVRGLGGGARLGARRPYGAEVVVSAPLSLARQTVILIETGGGTFGLPSFGVVRLLRLAQDRLETVEGALTARIGIGEADVVVPVVSMAAVLGNAESEIPASGGTVSAVLLSRGERHVAFAVDAFSDVREMAVEAAPGEGLDAPLALGVALLEGETPLMVLDPDGLVDRWLRDERRLAAAGLGLASRAAERPRQRTVLVVDDSITTRTLEKSILEGQGYRVLLAVDGVDALHVLRSGEAIVDVVVADVEMPRMDGFSLLQAVKADASLAALPVILMTSRNDPTDVRRGMDLGAEAYITKQKFDQRELLATIGRIL</sequence>
<dbReference type="PROSITE" id="PS50894">
    <property type="entry name" value="HPT"/>
    <property type="match status" value="1"/>
</dbReference>
<feature type="domain" description="HPt" evidence="14">
    <location>
        <begin position="1"/>
        <end position="100"/>
    </location>
</feature>
<evidence type="ECO:0000256" key="2">
    <source>
        <dbReference type="ARBA" id="ARBA00012438"/>
    </source>
</evidence>
<dbReference type="SUPFAM" id="SSF52172">
    <property type="entry name" value="CheY-like"/>
    <property type="match status" value="1"/>
</dbReference>
<dbReference type="SMART" id="SM00448">
    <property type="entry name" value="REC"/>
    <property type="match status" value="1"/>
</dbReference>
<dbReference type="Pfam" id="PF01627">
    <property type="entry name" value="Hpt"/>
    <property type="match status" value="1"/>
</dbReference>
<dbReference type="InterPro" id="IPR001789">
    <property type="entry name" value="Sig_transdc_resp-reg_receiver"/>
</dbReference>
<dbReference type="eggNOG" id="COG0643">
    <property type="taxonomic scope" value="Bacteria"/>
</dbReference>
<dbReference type="EC" id="2.7.13.3" evidence="2"/>
<dbReference type="GO" id="GO:0000160">
    <property type="term" value="P:phosphorelay signal transduction system"/>
    <property type="evidence" value="ECO:0007669"/>
    <property type="project" value="UniProtKB-KW"/>
</dbReference>
<reference evidence="15 16" key="1">
    <citation type="journal article" date="2008" name="BMC Genomics">
        <title>Complete genome of Phenylobacterium zucineum - a novel facultative intracellular bacterium isolated from human erythroleukemia cell line K562.</title>
        <authorList>
            <person name="Luo Y."/>
            <person name="Xu X."/>
            <person name="Ding Z."/>
            <person name="Liu Z."/>
            <person name="Zhang B."/>
            <person name="Yan Z."/>
            <person name="Sun J."/>
            <person name="Hu S."/>
            <person name="Hu X."/>
        </authorList>
    </citation>
    <scope>NUCLEOTIDE SEQUENCE [LARGE SCALE GENOMIC DNA]</scope>
    <source>
        <strain evidence="15 16">HLK1</strain>
    </source>
</reference>
<evidence type="ECO:0000259" key="12">
    <source>
        <dbReference type="PROSITE" id="PS50110"/>
    </source>
</evidence>
<feature type="modified residue" description="Phosphohistidine" evidence="9">
    <location>
        <position position="43"/>
    </location>
</feature>
<dbReference type="HOGENOM" id="CLU_000650_2_1_5"/>
<dbReference type="PANTHER" id="PTHR43395:SF1">
    <property type="entry name" value="CHEMOTAXIS PROTEIN CHEA"/>
    <property type="match status" value="1"/>
</dbReference>
<dbReference type="SUPFAM" id="SSF47226">
    <property type="entry name" value="Histidine-containing phosphotransfer domain, HPT domain"/>
    <property type="match status" value="1"/>
</dbReference>
<evidence type="ECO:0000256" key="9">
    <source>
        <dbReference type="PROSITE-ProRule" id="PRU00110"/>
    </source>
</evidence>
<dbReference type="SMART" id="SM00387">
    <property type="entry name" value="HATPase_c"/>
    <property type="match status" value="1"/>
</dbReference>
<dbReference type="InterPro" id="IPR036061">
    <property type="entry name" value="CheW-like_dom_sf"/>
</dbReference>
<dbReference type="CDD" id="cd00088">
    <property type="entry name" value="HPT"/>
    <property type="match status" value="1"/>
</dbReference>
<evidence type="ECO:0000313" key="15">
    <source>
        <dbReference type="EMBL" id="ACG77108.1"/>
    </source>
</evidence>
<evidence type="ECO:0000256" key="7">
    <source>
        <dbReference type="ARBA" id="ARBA00023012"/>
    </source>
</evidence>
<dbReference type="InterPro" id="IPR008207">
    <property type="entry name" value="Sig_transdc_His_kin_Hpt_dom"/>
</dbReference>
<dbReference type="Pfam" id="PF02518">
    <property type="entry name" value="HATPase_c"/>
    <property type="match status" value="1"/>
</dbReference>
<dbReference type="STRING" id="450851.PHZ_c0694"/>
<dbReference type="InterPro" id="IPR051315">
    <property type="entry name" value="Bact_Chemotaxis_CheA"/>
</dbReference>
<dbReference type="Gene3D" id="3.40.50.2300">
    <property type="match status" value="1"/>
</dbReference>
<dbReference type="GO" id="GO:0004673">
    <property type="term" value="F:protein histidine kinase activity"/>
    <property type="evidence" value="ECO:0007669"/>
    <property type="project" value="UniProtKB-EC"/>
</dbReference>
<dbReference type="SUPFAM" id="SSF50341">
    <property type="entry name" value="CheW-like"/>
    <property type="match status" value="1"/>
</dbReference>
<evidence type="ECO:0000259" key="13">
    <source>
        <dbReference type="PROSITE" id="PS50851"/>
    </source>
</evidence>
<evidence type="ECO:0000256" key="8">
    <source>
        <dbReference type="ARBA" id="ARBA00035100"/>
    </source>
</evidence>
<evidence type="ECO:0000313" key="16">
    <source>
        <dbReference type="Proteomes" id="UP000001868"/>
    </source>
</evidence>
<dbReference type="RefSeq" id="WP_012521256.1">
    <property type="nucleotide sequence ID" value="NC_011144.1"/>
</dbReference>
<dbReference type="Pfam" id="PF01584">
    <property type="entry name" value="CheW"/>
    <property type="match status" value="1"/>
</dbReference>
<evidence type="ECO:0000259" key="14">
    <source>
        <dbReference type="PROSITE" id="PS50894"/>
    </source>
</evidence>
<accession>B4RFM7</accession>
<evidence type="ECO:0000256" key="1">
    <source>
        <dbReference type="ARBA" id="ARBA00000085"/>
    </source>
</evidence>
<evidence type="ECO:0000256" key="5">
    <source>
        <dbReference type="ARBA" id="ARBA00022679"/>
    </source>
</evidence>
<feature type="domain" description="CheW-like" evidence="13">
    <location>
        <begin position="431"/>
        <end position="571"/>
    </location>
</feature>
<dbReference type="FunFam" id="3.30.565.10:FF:000016">
    <property type="entry name" value="Chemotaxis protein CheA, putative"/>
    <property type="match status" value="1"/>
</dbReference>
<proteinExistence type="predicted"/>
<dbReference type="InterPro" id="IPR002545">
    <property type="entry name" value="CheW-lke_dom"/>
</dbReference>
<dbReference type="GO" id="GO:0006935">
    <property type="term" value="P:chemotaxis"/>
    <property type="evidence" value="ECO:0007669"/>
    <property type="project" value="InterPro"/>
</dbReference>
<keyword evidence="5" id="KW-0808">Transferase</keyword>
<name>B4RFM7_PHEZH</name>
<dbReference type="PROSITE" id="PS50110">
    <property type="entry name" value="RESPONSE_REGULATORY"/>
    <property type="match status" value="1"/>
</dbReference>
<evidence type="ECO:0000256" key="11">
    <source>
        <dbReference type="SAM" id="MobiDB-lite"/>
    </source>
</evidence>
<feature type="compositionally biased region" description="Low complexity" evidence="11">
    <location>
        <begin position="112"/>
        <end position="127"/>
    </location>
</feature>
<feature type="domain" description="Response regulatory" evidence="12">
    <location>
        <begin position="595"/>
        <end position="713"/>
    </location>
</feature>
<gene>
    <name evidence="15" type="primary">cheA</name>
    <name evidence="15" type="ordered locus">PHZ_c0694</name>
</gene>
<dbReference type="eggNOG" id="COG0745">
    <property type="taxonomic scope" value="Bacteria"/>
</dbReference>
<feature type="modified residue" description="4-aspartylphosphate" evidence="10">
    <location>
        <position position="646"/>
    </location>
</feature>
<dbReference type="OrthoDB" id="9803176at2"/>
<dbReference type="InterPro" id="IPR036641">
    <property type="entry name" value="HPT_dom_sf"/>
</dbReference>